<keyword evidence="2" id="KW-0472">Membrane</keyword>
<organism evidence="3 4">
    <name type="scientific">Ignatzschineria larvae DSM 13226</name>
    <dbReference type="NCBI Taxonomy" id="1111732"/>
    <lineage>
        <taxon>Bacteria</taxon>
        <taxon>Pseudomonadati</taxon>
        <taxon>Pseudomonadota</taxon>
        <taxon>Gammaproteobacteria</taxon>
        <taxon>Cardiobacteriales</taxon>
        <taxon>Ignatzschineriaceae</taxon>
        <taxon>Ignatzschineria</taxon>
    </lineage>
</organism>
<name>A0ABZ3C2D6_9GAMM</name>
<evidence type="ECO:0000313" key="3">
    <source>
        <dbReference type="EMBL" id="WZW88656.1"/>
    </source>
</evidence>
<dbReference type="RefSeq" id="WP_026878098.1">
    <property type="nucleotide sequence ID" value="NZ_AZOD01000001.1"/>
</dbReference>
<protein>
    <recommendedName>
        <fullName evidence="5">Phage abortive infection protein</fullName>
    </recommendedName>
</protein>
<evidence type="ECO:0008006" key="5">
    <source>
        <dbReference type="Google" id="ProtNLM"/>
    </source>
</evidence>
<keyword evidence="4" id="KW-1185">Reference proteome</keyword>
<keyword evidence="2" id="KW-0812">Transmembrane</keyword>
<gene>
    <name evidence="3" type="ORF">WMO13_04505</name>
</gene>
<reference evidence="3 4" key="1">
    <citation type="submission" date="2024-03" db="EMBL/GenBank/DDBJ databases">
        <title>Complete Genome Sequence and Annotation of Ignatzschineria larvae DSM 13226.</title>
        <authorList>
            <person name="Cantrell E."/>
            <person name="Burcham Z.M."/>
        </authorList>
    </citation>
    <scope>NUCLEOTIDE SEQUENCE [LARGE SCALE GENOMIC DNA]</scope>
    <source>
        <strain evidence="3 4">DSM 13226</strain>
    </source>
</reference>
<feature type="transmembrane region" description="Helical" evidence="2">
    <location>
        <begin position="47"/>
        <end position="66"/>
    </location>
</feature>
<feature type="transmembrane region" description="Helical" evidence="2">
    <location>
        <begin position="12"/>
        <end position="35"/>
    </location>
</feature>
<proteinExistence type="predicted"/>
<evidence type="ECO:0000256" key="1">
    <source>
        <dbReference type="SAM" id="Coils"/>
    </source>
</evidence>
<keyword evidence="1" id="KW-0175">Coiled coil</keyword>
<feature type="coiled-coil region" evidence="1">
    <location>
        <begin position="68"/>
        <end position="95"/>
    </location>
</feature>
<dbReference type="EMBL" id="CP150637">
    <property type="protein sequence ID" value="WZW88656.1"/>
    <property type="molecule type" value="Genomic_DNA"/>
</dbReference>
<evidence type="ECO:0000256" key="2">
    <source>
        <dbReference type="SAM" id="Phobius"/>
    </source>
</evidence>
<dbReference type="Proteomes" id="UP001449178">
    <property type="component" value="Chromosome"/>
</dbReference>
<accession>A0ABZ3C2D6</accession>
<keyword evidence="2" id="KW-1133">Transmembrane helix</keyword>
<sequence>MRNSPKKQRREFSWMFAVTIAFIMMTWLIAIYLTLQSPDNESIFFDAIVALFTGVAFTGVMYSLHLQREDLQLNREELKINREEMVRTRTELERQLFMQHFQFMLEIFAEKINALSQDYGTEEYLQDLKLSAHAKPIYLTEQEFIAKFTPERLNVIKTFHDLILYYDTHYPFTDKQESSALYLLQLEISAQLASLLRVIHHLDLEHEHFDYLQPLLKTAMQNAITLAQKYRLIETA</sequence>
<evidence type="ECO:0000313" key="4">
    <source>
        <dbReference type="Proteomes" id="UP001449178"/>
    </source>
</evidence>